<dbReference type="Proteomes" id="UP000324222">
    <property type="component" value="Unassembled WGS sequence"/>
</dbReference>
<name>A0A5B7JDI0_PORTR</name>
<organism evidence="2 3">
    <name type="scientific">Portunus trituberculatus</name>
    <name type="common">Swimming crab</name>
    <name type="synonym">Neptunus trituberculatus</name>
    <dbReference type="NCBI Taxonomy" id="210409"/>
    <lineage>
        <taxon>Eukaryota</taxon>
        <taxon>Metazoa</taxon>
        <taxon>Ecdysozoa</taxon>
        <taxon>Arthropoda</taxon>
        <taxon>Crustacea</taxon>
        <taxon>Multicrustacea</taxon>
        <taxon>Malacostraca</taxon>
        <taxon>Eumalacostraca</taxon>
        <taxon>Eucarida</taxon>
        <taxon>Decapoda</taxon>
        <taxon>Pleocyemata</taxon>
        <taxon>Brachyura</taxon>
        <taxon>Eubrachyura</taxon>
        <taxon>Portunoidea</taxon>
        <taxon>Portunidae</taxon>
        <taxon>Portuninae</taxon>
        <taxon>Portunus</taxon>
    </lineage>
</organism>
<proteinExistence type="predicted"/>
<feature type="compositionally biased region" description="Low complexity" evidence="1">
    <location>
        <begin position="46"/>
        <end position="58"/>
    </location>
</feature>
<evidence type="ECO:0000313" key="2">
    <source>
        <dbReference type="EMBL" id="MPC90414.1"/>
    </source>
</evidence>
<feature type="region of interest" description="Disordered" evidence="1">
    <location>
        <begin position="20"/>
        <end position="64"/>
    </location>
</feature>
<accession>A0A5B7JDI0</accession>
<comment type="caution">
    <text evidence="2">The sequence shown here is derived from an EMBL/GenBank/DDBJ whole genome shotgun (WGS) entry which is preliminary data.</text>
</comment>
<sequence length="104" mass="11789">MRLRVKLALHLTRFQSYELLKRSDTRRGPINSKQSVTRGSHQPPRQSVSQSISHSSSVTGTHYQPVSQPVHLTIPNRLPPHTLITITLITTSPHHHPHTFPSPR</sequence>
<evidence type="ECO:0000313" key="3">
    <source>
        <dbReference type="Proteomes" id="UP000324222"/>
    </source>
</evidence>
<reference evidence="2 3" key="1">
    <citation type="submission" date="2019-05" db="EMBL/GenBank/DDBJ databases">
        <title>Another draft genome of Portunus trituberculatus and its Hox gene families provides insights of decapod evolution.</title>
        <authorList>
            <person name="Jeong J.-H."/>
            <person name="Song I."/>
            <person name="Kim S."/>
            <person name="Choi T."/>
            <person name="Kim D."/>
            <person name="Ryu S."/>
            <person name="Kim W."/>
        </authorList>
    </citation>
    <scope>NUCLEOTIDE SEQUENCE [LARGE SCALE GENOMIC DNA]</scope>
    <source>
        <tissue evidence="2">Muscle</tissue>
    </source>
</reference>
<dbReference type="AlphaFoldDB" id="A0A5B7JDI0"/>
<gene>
    <name evidence="2" type="ORF">E2C01_085401</name>
</gene>
<protein>
    <submittedName>
        <fullName evidence="2">Uncharacterized protein</fullName>
    </submittedName>
</protein>
<keyword evidence="3" id="KW-1185">Reference proteome</keyword>
<dbReference type="EMBL" id="VSRR010084326">
    <property type="protein sequence ID" value="MPC90414.1"/>
    <property type="molecule type" value="Genomic_DNA"/>
</dbReference>
<evidence type="ECO:0000256" key="1">
    <source>
        <dbReference type="SAM" id="MobiDB-lite"/>
    </source>
</evidence>
<feature type="compositionally biased region" description="Polar residues" evidence="1">
    <location>
        <begin position="31"/>
        <end position="45"/>
    </location>
</feature>